<dbReference type="AlphaFoldDB" id="A0A5B7SWB5"/>
<proteinExistence type="predicted"/>
<dbReference type="PROSITE" id="PS50853">
    <property type="entry name" value="FN3"/>
    <property type="match status" value="1"/>
</dbReference>
<dbReference type="PROSITE" id="PS51257">
    <property type="entry name" value="PROKAR_LIPOPROTEIN"/>
    <property type="match status" value="1"/>
</dbReference>
<dbReference type="InterPro" id="IPR003961">
    <property type="entry name" value="FN3_dom"/>
</dbReference>
<evidence type="ECO:0000259" key="1">
    <source>
        <dbReference type="PROSITE" id="PS50853"/>
    </source>
</evidence>
<name>A0A5B7SWB5_9FLAO</name>
<dbReference type="Gene3D" id="2.60.40.10">
    <property type="entry name" value="Immunoglobulins"/>
    <property type="match status" value="1"/>
</dbReference>
<evidence type="ECO:0000313" key="3">
    <source>
        <dbReference type="Proteomes" id="UP000310017"/>
    </source>
</evidence>
<dbReference type="SUPFAM" id="SSF49265">
    <property type="entry name" value="Fibronectin type III"/>
    <property type="match status" value="1"/>
</dbReference>
<keyword evidence="3" id="KW-1185">Reference proteome</keyword>
<dbReference type="RefSeq" id="WP_138853550.1">
    <property type="nucleotide sequence ID" value="NZ_CP040710.1"/>
</dbReference>
<feature type="domain" description="Fibronectin type-III" evidence="1">
    <location>
        <begin position="48"/>
        <end position="147"/>
    </location>
</feature>
<dbReference type="InterPro" id="IPR036116">
    <property type="entry name" value="FN3_sf"/>
</dbReference>
<accession>A0A5B7SWB5</accession>
<reference evidence="2 3" key="1">
    <citation type="submission" date="2019-05" db="EMBL/GenBank/DDBJ databases">
        <title>Genome sequencing of F202Z8.</title>
        <authorList>
            <person name="Kwon Y.M."/>
        </authorList>
    </citation>
    <scope>NUCLEOTIDE SEQUENCE [LARGE SCALE GENOMIC DNA]</scope>
    <source>
        <strain evidence="2 3">F202Z8</strain>
    </source>
</reference>
<dbReference type="OrthoDB" id="789771at2"/>
<organism evidence="2 3">
    <name type="scientific">Aggregatimonas sangjinii</name>
    <dbReference type="NCBI Taxonomy" id="2583587"/>
    <lineage>
        <taxon>Bacteria</taxon>
        <taxon>Pseudomonadati</taxon>
        <taxon>Bacteroidota</taxon>
        <taxon>Flavobacteriia</taxon>
        <taxon>Flavobacteriales</taxon>
        <taxon>Flavobacteriaceae</taxon>
        <taxon>Aggregatimonas</taxon>
    </lineage>
</organism>
<sequence length="409" mass="46744">MEIEEKRIFRWALMLALMLLLVLGCNKDDSPIAPKPDVIDKPDPVNRAPNDFLLLTPESDSTIVNRRPTFSWEQATDPDGGSVTYDLYLDTQDDPGTLLAKNLGTTSFKLTENLDFETQYYWKVVAKDAKGATSESSRPLIIKIPIKWLIHYDANNEGGPIEFDFDNGKLTKFDDYLTTYQGDPSRLERLRNSKNEVYEYKYTTSGKQLEVSVGDGHEGMQWTFEYDDSDRATIVTKVTIIDLGKGGISVVEDNAVFKYNDATSEHPAEIEISFEDEVTFRNTLQWEGDNIVEILSEVDYGLGSGFQFEALVKIAYDDNINPYSRIISEQFGFGSFNMLTNTPTGMESFDFGIIQWQSFNNITAYEVFDEQDNLSLGDTYYFDYVYGHDDYPISAMLGNRKRDWRYLDE</sequence>
<dbReference type="KEGG" id="asag:FGM00_14225"/>
<dbReference type="Proteomes" id="UP000310017">
    <property type="component" value="Chromosome"/>
</dbReference>
<evidence type="ECO:0000313" key="2">
    <source>
        <dbReference type="EMBL" id="QCX01211.1"/>
    </source>
</evidence>
<gene>
    <name evidence="2" type="ORF">FGM00_14225</name>
</gene>
<dbReference type="EMBL" id="CP040710">
    <property type="protein sequence ID" value="QCX01211.1"/>
    <property type="molecule type" value="Genomic_DNA"/>
</dbReference>
<dbReference type="InterPro" id="IPR013783">
    <property type="entry name" value="Ig-like_fold"/>
</dbReference>
<protein>
    <recommendedName>
        <fullName evidence="1">Fibronectin type-III domain-containing protein</fullName>
    </recommendedName>
</protein>